<evidence type="ECO:0000313" key="3">
    <source>
        <dbReference type="Proteomes" id="UP001328733"/>
    </source>
</evidence>
<organism evidence="2 3">
    <name type="scientific">Pannus brasiliensis CCIBt3594</name>
    <dbReference type="NCBI Taxonomy" id="1427578"/>
    <lineage>
        <taxon>Bacteria</taxon>
        <taxon>Bacillati</taxon>
        <taxon>Cyanobacteriota</taxon>
        <taxon>Cyanophyceae</taxon>
        <taxon>Oscillatoriophycideae</taxon>
        <taxon>Chroococcales</taxon>
        <taxon>Microcystaceae</taxon>
        <taxon>Pannus</taxon>
    </lineage>
</organism>
<dbReference type="RefSeq" id="WP_332865261.1">
    <property type="nucleotide sequence ID" value="NZ_JBAFSM010000019.1"/>
</dbReference>
<evidence type="ECO:0000256" key="1">
    <source>
        <dbReference type="SAM" id="SignalP"/>
    </source>
</evidence>
<feature type="chain" id="PRO_5043903322" evidence="1">
    <location>
        <begin position="23"/>
        <end position="96"/>
    </location>
</feature>
<comment type="caution">
    <text evidence="2">The sequence shown here is derived from an EMBL/GenBank/DDBJ whole genome shotgun (WGS) entry which is preliminary data.</text>
</comment>
<dbReference type="EMBL" id="JBAFSM010000019">
    <property type="protein sequence ID" value="MEG3437779.1"/>
    <property type="molecule type" value="Genomic_DNA"/>
</dbReference>
<sequence>MKSILLATMLTLFLALSSPVFADGSFANPDSPPLSIGQRVVWNYQPRSNSGEVRKVPAEVVKLGGKQIQIKVRQKNGEFVTRWVNESKLEILGGQK</sequence>
<accession>A0AAW9QRX2</accession>
<keyword evidence="1" id="KW-0732">Signal</keyword>
<keyword evidence="3" id="KW-1185">Reference proteome</keyword>
<dbReference type="AlphaFoldDB" id="A0AAW9QRX2"/>
<protein>
    <submittedName>
        <fullName evidence="2">Uncharacterized protein</fullName>
    </submittedName>
</protein>
<proteinExistence type="predicted"/>
<dbReference type="Proteomes" id="UP001328733">
    <property type="component" value="Unassembled WGS sequence"/>
</dbReference>
<name>A0AAW9QRX2_9CHRO</name>
<feature type="signal peptide" evidence="1">
    <location>
        <begin position="1"/>
        <end position="22"/>
    </location>
</feature>
<gene>
    <name evidence="2" type="ORF">V0288_11675</name>
</gene>
<evidence type="ECO:0000313" key="2">
    <source>
        <dbReference type="EMBL" id="MEG3437779.1"/>
    </source>
</evidence>
<reference evidence="2 3" key="1">
    <citation type="submission" date="2024-01" db="EMBL/GenBank/DDBJ databases">
        <title>Genomic insights into the taxonomy and metabolism of the cyanobacterium Pannus brasiliensis CCIBt3594.</title>
        <authorList>
            <person name="Machado M."/>
            <person name="Botero N.B."/>
            <person name="Andreote A.P.D."/>
            <person name="Feitosa A.M.T."/>
            <person name="Popin R."/>
            <person name="Sivonen K."/>
            <person name="Fiore M.F."/>
        </authorList>
    </citation>
    <scope>NUCLEOTIDE SEQUENCE [LARGE SCALE GENOMIC DNA]</scope>
    <source>
        <strain evidence="2 3">CCIBt3594</strain>
    </source>
</reference>